<evidence type="ECO:0000256" key="23">
    <source>
        <dbReference type="SAM" id="MobiDB-lite"/>
    </source>
</evidence>
<feature type="compositionally biased region" description="Basic and acidic residues" evidence="23">
    <location>
        <begin position="580"/>
        <end position="601"/>
    </location>
</feature>
<protein>
    <recommendedName>
        <fullName evidence="4">Trimethylguanosine synthase</fullName>
    </recommendedName>
    <alternativeName>
        <fullName evidence="18">Cap-specific guanine-N(2) methyltransferase</fullName>
    </alternativeName>
    <alternativeName>
        <fullName evidence="21">Nuclear receptor coactivator 6-interacting protein</fullName>
    </alternativeName>
    <alternativeName>
        <fullName evidence="22">PRIP-interacting protein with methyltransferase motif</fullName>
    </alternativeName>
</protein>
<keyword evidence="5" id="KW-0963">Cytoplasm</keyword>
<evidence type="ECO:0000256" key="10">
    <source>
        <dbReference type="ARBA" id="ARBA00023015"/>
    </source>
</evidence>
<dbReference type="InterPro" id="IPR029063">
    <property type="entry name" value="SAM-dependent_MTases_sf"/>
</dbReference>
<sequence>MMSASEGHWEPLAEIYLSHPLVKDKKKSIYCLCSRVFIKNYYDVYVSTLERGDSVPLIPSMDPIAQTEQSYSSTAVKTVETKALVADSNETIQNLAGGASDELLDVLDRAEVDDVFIEEPLVKQLSFGRDGVRKMPSKWGDRDAGTTSDASCYFSASASHSDTNYCSTDEHEHVLYASGGASQNVAAGITTGSSTVRSIVTSGLHSSDSGADLSERIHERKLSLKEELLESGKTNTNDNAHGPGSAGAMTSVASMERNNSLPEAFGREDLHDAWETFWNKHGEAIIWASWIEKYSDYINPEYLEPGDAGQATGTNTPHDKSEATPGTATEVDKDFSFDNDAITATSMEIVVSACSPHPYTKSTYQTTHWPLPFGDGAAGSSGGGGDDILWCTHRSGSCENEALLSPRCDSVTSSIPLTVGTTDSMTNVTRMTISSYDFCSSKVSSESSNLSASLSSEISNESSNSSDMLETEYLVGANQTAGAPIPPDEEAAMDGEQYWQILWQQHFQELYAKQYHHFMAEHAQDEPATSCGERNTNSKYHKRKRNSNNGVSRGDSRSHQYQQLPEMVAEMRLSQAEESLEPRDGNDDNRNNDTKDAKTAESVEDLSTVLQSYGLPTAFGKQSQSPAGDGGDDRPPNEKPITLKRSHESDNEETPKERLKAAFELMGYCFSDPANETESIINLSGEVVYRKKHIRLHNRVLKMKHHKPKHTYFDDDGNELQMASGTDKTDSAAPEALLLHTSSDDDETNPGTLGRASVRSSTILELNQLPLAIGKDVDSLESGDGPETVVETPAVASSESGCAMSTSTKKEKKKKRKTKFVASLPADIANDRSLLKYWYKRFSLFSLFDSGIRLDRESWFSVTPEKVAAHTAERCRSDLIIDAFCGCGGNAIQFAFSCQKVIAIDIDPRKIEMAKHNAAVYGVADRIEFIVGDFMQLVDRLRADVVFLSPPWGGPGYLKEEVYDLEQSLLPVPATQLMQAAQRVSKSVALYLPRNSNTQQLTMLAGPNGAVEIEQNFLDRKLIALTAYYGDLINE</sequence>
<accession>A0A182LUE2</accession>
<keyword evidence="6" id="KW-0597">Phosphoprotein</keyword>
<comment type="catalytic activity">
    <reaction evidence="16">
        <text>a 5'-end (N(2),N(7)-dimethyl 5'-triphosphoguanosine)-ribonucleoside in snRNA + S-adenosyl-L-methionine = a 5'-end (N(2),N(2),N(7)-trimethyl 5'-triphosphoguanosine)-ribonucleoside in snRNA + S-adenosyl-L-homocysteine + H(+)</text>
        <dbReference type="Rhea" id="RHEA:78479"/>
        <dbReference type="Rhea" id="RHEA-COMP:19087"/>
        <dbReference type="Rhea" id="RHEA-COMP:19089"/>
        <dbReference type="ChEBI" id="CHEBI:15378"/>
        <dbReference type="ChEBI" id="CHEBI:57856"/>
        <dbReference type="ChEBI" id="CHEBI:59789"/>
        <dbReference type="ChEBI" id="CHEBI:167623"/>
        <dbReference type="ChEBI" id="CHEBI:172880"/>
    </reaction>
    <physiologicalReaction direction="left-to-right" evidence="16">
        <dbReference type="Rhea" id="RHEA:78480"/>
    </physiologicalReaction>
</comment>
<evidence type="ECO:0000256" key="19">
    <source>
        <dbReference type="ARBA" id="ARBA00057179"/>
    </source>
</evidence>
<comment type="catalytic activity">
    <reaction evidence="15">
        <text>a 5'-end (N(7)-methyl 5'-triphosphoguanosine)-ribonucleoside in snoRNA + S-adenosyl-L-methionine = a 5'-end (N(2),N(7)-dimethyl 5'-triphosphoguanosine)-ribonucleoside in snoRNA + S-adenosyl-L-homocysteine + H(+)</text>
        <dbReference type="Rhea" id="RHEA:78475"/>
        <dbReference type="Rhea" id="RHEA-COMP:19086"/>
        <dbReference type="Rhea" id="RHEA-COMP:19088"/>
        <dbReference type="ChEBI" id="CHEBI:15378"/>
        <dbReference type="ChEBI" id="CHEBI:57856"/>
        <dbReference type="ChEBI" id="CHEBI:59789"/>
        <dbReference type="ChEBI" id="CHEBI:156461"/>
        <dbReference type="ChEBI" id="CHEBI:172880"/>
    </reaction>
    <physiologicalReaction direction="left-to-right" evidence="15">
        <dbReference type="Rhea" id="RHEA:78476"/>
    </physiologicalReaction>
</comment>
<comment type="subunit">
    <text evidence="20">May form homooligomers. Interacts with CREBBP/CBP, EED/WAIT1, EP300/P300, NCOA6/PRIP, PPARBP/PBP and SMN.</text>
</comment>
<dbReference type="PANTHER" id="PTHR14741:SF32">
    <property type="entry name" value="TRIMETHYLGUANOSINE SYNTHASE"/>
    <property type="match status" value="1"/>
</dbReference>
<feature type="compositionally biased region" description="Basic and acidic residues" evidence="23">
    <location>
        <begin position="645"/>
        <end position="656"/>
    </location>
</feature>
<keyword evidence="25" id="KW-1185">Reference proteome</keyword>
<comment type="catalytic activity">
    <reaction evidence="14">
        <text>a 5'-end (N(2),N(7)-dimethyl 5'-triphosphoguanosine)-ribonucleoside in snoRNA + S-adenosyl-L-methionine = a 5'-end (N(2),N(2),N(7)-trimethyl 5'-triphosphoguanosine)-ribonucleoside in snoRNA + S-adenosyl-L-homocysteine + H(+)</text>
        <dbReference type="Rhea" id="RHEA:78507"/>
        <dbReference type="Rhea" id="RHEA-COMP:19088"/>
        <dbReference type="Rhea" id="RHEA-COMP:19090"/>
        <dbReference type="ChEBI" id="CHEBI:15378"/>
        <dbReference type="ChEBI" id="CHEBI:57856"/>
        <dbReference type="ChEBI" id="CHEBI:59789"/>
        <dbReference type="ChEBI" id="CHEBI:167623"/>
        <dbReference type="ChEBI" id="CHEBI:172880"/>
    </reaction>
    <physiologicalReaction direction="left-to-right" evidence="14">
        <dbReference type="Rhea" id="RHEA:78508"/>
    </physiologicalReaction>
</comment>
<dbReference type="InterPro" id="IPR019012">
    <property type="entry name" value="RNA_cap_Gua-N2-MeTrfase"/>
</dbReference>
<evidence type="ECO:0000256" key="20">
    <source>
        <dbReference type="ARBA" id="ARBA00064494"/>
    </source>
</evidence>
<reference evidence="25" key="1">
    <citation type="submission" date="2013-09" db="EMBL/GenBank/DDBJ databases">
        <title>The Genome Sequence of Anopheles culicifacies species A.</title>
        <authorList>
            <consortium name="The Broad Institute Genomics Platform"/>
            <person name="Neafsey D.E."/>
            <person name="Besansky N."/>
            <person name="Howell P."/>
            <person name="Walton C."/>
            <person name="Young S.K."/>
            <person name="Zeng Q."/>
            <person name="Gargeya S."/>
            <person name="Fitzgerald M."/>
            <person name="Haas B."/>
            <person name="Abouelleil A."/>
            <person name="Allen A.W."/>
            <person name="Alvarado L."/>
            <person name="Arachchi H.M."/>
            <person name="Berlin A.M."/>
            <person name="Chapman S.B."/>
            <person name="Gainer-Dewar J."/>
            <person name="Goldberg J."/>
            <person name="Griggs A."/>
            <person name="Gujja S."/>
            <person name="Hansen M."/>
            <person name="Howarth C."/>
            <person name="Imamovic A."/>
            <person name="Ireland A."/>
            <person name="Larimer J."/>
            <person name="McCowan C."/>
            <person name="Murphy C."/>
            <person name="Pearson M."/>
            <person name="Poon T.W."/>
            <person name="Priest M."/>
            <person name="Roberts A."/>
            <person name="Saif S."/>
            <person name="Shea T."/>
            <person name="Sisk P."/>
            <person name="Sykes S."/>
            <person name="Wortman J."/>
            <person name="Nusbaum C."/>
            <person name="Birren B."/>
        </authorList>
    </citation>
    <scope>NUCLEOTIDE SEQUENCE [LARGE SCALE GENOMIC DNA]</scope>
    <source>
        <strain evidence="25">A-37</strain>
    </source>
</reference>
<dbReference type="GO" id="GO:0005737">
    <property type="term" value="C:cytoplasm"/>
    <property type="evidence" value="ECO:0007669"/>
    <property type="project" value="UniProtKB-SubCell"/>
</dbReference>
<evidence type="ECO:0000256" key="22">
    <source>
        <dbReference type="ARBA" id="ARBA00081504"/>
    </source>
</evidence>
<evidence type="ECO:0000256" key="9">
    <source>
        <dbReference type="ARBA" id="ARBA00022691"/>
    </source>
</evidence>
<evidence type="ECO:0000256" key="17">
    <source>
        <dbReference type="ARBA" id="ARBA00049075"/>
    </source>
</evidence>
<comment type="catalytic activity">
    <reaction evidence="17">
        <text>a 5'-end (N(7)-methyl 5'-triphosphoguanosine)-ribonucleoside in snRNA + S-adenosyl-L-methionine = a 5'-end (N(2),N(7)-dimethyl 5'-triphosphoguanosine)-ribonucleoside in snRNA + S-adenosyl-L-homocysteine + H(+)</text>
        <dbReference type="Rhea" id="RHEA:78471"/>
        <dbReference type="Rhea" id="RHEA-COMP:19085"/>
        <dbReference type="Rhea" id="RHEA-COMP:19087"/>
        <dbReference type="ChEBI" id="CHEBI:15378"/>
        <dbReference type="ChEBI" id="CHEBI:57856"/>
        <dbReference type="ChEBI" id="CHEBI:59789"/>
        <dbReference type="ChEBI" id="CHEBI:156461"/>
        <dbReference type="ChEBI" id="CHEBI:172880"/>
    </reaction>
    <physiologicalReaction direction="left-to-right" evidence="17">
        <dbReference type="Rhea" id="RHEA:78472"/>
    </physiologicalReaction>
</comment>
<evidence type="ECO:0000313" key="25">
    <source>
        <dbReference type="Proteomes" id="UP000075883"/>
    </source>
</evidence>
<evidence type="ECO:0000256" key="6">
    <source>
        <dbReference type="ARBA" id="ARBA00022553"/>
    </source>
</evidence>
<keyword evidence="7" id="KW-0489">Methyltransferase</keyword>
<evidence type="ECO:0000256" key="18">
    <source>
        <dbReference type="ARBA" id="ARBA00049790"/>
    </source>
</evidence>
<feature type="region of interest" description="Disordered" evidence="23">
    <location>
        <begin position="305"/>
        <end position="332"/>
    </location>
</feature>
<feature type="region of interest" description="Disordered" evidence="23">
    <location>
        <begin position="617"/>
        <end position="656"/>
    </location>
</feature>
<name>A0A182LUE2_9DIPT</name>
<dbReference type="Gene3D" id="3.40.50.150">
    <property type="entry name" value="Vaccinia Virus protein VP39"/>
    <property type="match status" value="1"/>
</dbReference>
<keyword evidence="8" id="KW-0808">Transferase</keyword>
<dbReference type="GO" id="GO:0005730">
    <property type="term" value="C:nucleolus"/>
    <property type="evidence" value="ECO:0007669"/>
    <property type="project" value="UniProtKB-SubCell"/>
</dbReference>
<evidence type="ECO:0000256" key="1">
    <source>
        <dbReference type="ARBA" id="ARBA00004408"/>
    </source>
</evidence>
<feature type="compositionally biased region" description="Polar residues" evidence="23">
    <location>
        <begin position="795"/>
        <end position="805"/>
    </location>
</feature>
<dbReference type="EnsemblMetazoa" id="ACUA002209-RA">
    <property type="protein sequence ID" value="ACUA002209-PA"/>
    <property type="gene ID" value="ACUA002209"/>
</dbReference>
<reference evidence="24" key="2">
    <citation type="submission" date="2020-05" db="UniProtKB">
        <authorList>
            <consortium name="EnsemblMetazoa"/>
        </authorList>
    </citation>
    <scope>IDENTIFICATION</scope>
    <source>
        <strain evidence="24">A-37</strain>
    </source>
</reference>
<evidence type="ECO:0000313" key="24">
    <source>
        <dbReference type="EnsemblMetazoa" id="ACUA002209-PA"/>
    </source>
</evidence>
<keyword evidence="10" id="KW-0805">Transcription regulation</keyword>
<evidence type="ECO:0000256" key="14">
    <source>
        <dbReference type="ARBA" id="ARBA00047418"/>
    </source>
</evidence>
<evidence type="ECO:0000256" key="13">
    <source>
        <dbReference type="ARBA" id="ARBA00025783"/>
    </source>
</evidence>
<evidence type="ECO:0000256" key="7">
    <source>
        <dbReference type="ARBA" id="ARBA00022603"/>
    </source>
</evidence>
<dbReference type="EMBL" id="AXCM01000169">
    <property type="status" value="NOT_ANNOTATED_CDS"/>
    <property type="molecule type" value="Genomic_DNA"/>
</dbReference>
<proteinExistence type="inferred from homology"/>
<organism evidence="24 25">
    <name type="scientific">Anopheles culicifacies</name>
    <dbReference type="NCBI Taxonomy" id="139723"/>
    <lineage>
        <taxon>Eukaryota</taxon>
        <taxon>Metazoa</taxon>
        <taxon>Ecdysozoa</taxon>
        <taxon>Arthropoda</taxon>
        <taxon>Hexapoda</taxon>
        <taxon>Insecta</taxon>
        <taxon>Pterygota</taxon>
        <taxon>Neoptera</taxon>
        <taxon>Endopterygota</taxon>
        <taxon>Diptera</taxon>
        <taxon>Nematocera</taxon>
        <taxon>Culicoidea</taxon>
        <taxon>Culicidae</taxon>
        <taxon>Anophelinae</taxon>
        <taxon>Anopheles</taxon>
        <taxon>culicifacies species complex</taxon>
    </lineage>
</organism>
<dbReference type="Proteomes" id="UP000075883">
    <property type="component" value="Unassembled WGS sequence"/>
</dbReference>
<dbReference type="AlphaFoldDB" id="A0A182LUE2"/>
<evidence type="ECO:0000256" key="3">
    <source>
        <dbReference type="ARBA" id="ARBA00004604"/>
    </source>
</evidence>
<evidence type="ECO:0000256" key="12">
    <source>
        <dbReference type="ARBA" id="ARBA00023242"/>
    </source>
</evidence>
<comment type="subcellular location">
    <subcellularLocation>
        <location evidence="2">Cytoplasm</location>
    </subcellularLocation>
    <subcellularLocation>
        <location evidence="1">Nucleus</location>
        <location evidence="1">Cajal body</location>
    </subcellularLocation>
    <subcellularLocation>
        <location evidence="3">Nucleus</location>
        <location evidence="3">Nucleolus</location>
    </subcellularLocation>
</comment>
<dbReference type="GO" id="GO:0071164">
    <property type="term" value="F:RNA cap trimethylguanosine synthase activity"/>
    <property type="evidence" value="ECO:0007669"/>
    <property type="project" value="TreeGrafter"/>
</dbReference>
<evidence type="ECO:0000256" key="15">
    <source>
        <dbReference type="ARBA" id="ARBA00048740"/>
    </source>
</evidence>
<dbReference type="CDD" id="cd02440">
    <property type="entry name" value="AdoMet_MTases"/>
    <property type="match status" value="1"/>
</dbReference>
<evidence type="ECO:0000256" key="21">
    <source>
        <dbReference type="ARBA" id="ARBA00079339"/>
    </source>
</evidence>
<comment type="function">
    <text evidence="19">Catalyzes the 2 serial methylation steps for the conversion of the 7-monomethylguanosine (m(7)G) caps of snRNAs and snoRNAs to a 2,2,7-trimethylguanosine (m(2,2,7)G) cap structure. The enzyme is specific for guanine, and N7 methylation must precede N2 methylation. Hypermethylation of the m7G cap of U snRNAs leads to their concentration in nuclear foci, their colocalization with coilin and the formation of canonical Cajal bodies (CBs). Plays a role in transcriptional regulation.</text>
</comment>
<dbReference type="FunFam" id="3.40.50.150:FF:000066">
    <property type="entry name" value="Trimethylguanosine synthase 1"/>
    <property type="match status" value="1"/>
</dbReference>
<evidence type="ECO:0000256" key="2">
    <source>
        <dbReference type="ARBA" id="ARBA00004496"/>
    </source>
</evidence>
<dbReference type="STRING" id="139723.A0A182LUE2"/>
<evidence type="ECO:0000256" key="11">
    <source>
        <dbReference type="ARBA" id="ARBA00023163"/>
    </source>
</evidence>
<dbReference type="GO" id="GO:0015030">
    <property type="term" value="C:Cajal body"/>
    <property type="evidence" value="ECO:0007669"/>
    <property type="project" value="UniProtKB-SubCell"/>
</dbReference>
<keyword evidence="9" id="KW-0949">S-adenosyl-L-methionine</keyword>
<keyword evidence="11" id="KW-0804">Transcription</keyword>
<feature type="region of interest" description="Disordered" evidence="23">
    <location>
        <begin position="574"/>
        <end position="603"/>
    </location>
</feature>
<dbReference type="PANTHER" id="PTHR14741">
    <property type="entry name" value="S-ADENOSYLMETHIONINE-DEPENDENT METHYLTRANSFERASE RELATED"/>
    <property type="match status" value="1"/>
</dbReference>
<evidence type="ECO:0000256" key="4">
    <source>
        <dbReference type="ARBA" id="ARBA00018517"/>
    </source>
</evidence>
<keyword evidence="12" id="KW-0539">Nucleus</keyword>
<dbReference type="VEuPathDB" id="VectorBase:ACUA002209"/>
<feature type="region of interest" description="Disordered" evidence="23">
    <location>
        <begin position="525"/>
        <end position="560"/>
    </location>
</feature>
<dbReference type="Pfam" id="PF09445">
    <property type="entry name" value="Methyltransf_15"/>
    <property type="match status" value="1"/>
</dbReference>
<comment type="similarity">
    <text evidence="13">Belongs to the methyltransferase superfamily. Trimethylguanosine synthase family.</text>
</comment>
<evidence type="ECO:0000256" key="8">
    <source>
        <dbReference type="ARBA" id="ARBA00022679"/>
    </source>
</evidence>
<evidence type="ECO:0000256" key="5">
    <source>
        <dbReference type="ARBA" id="ARBA00022490"/>
    </source>
</evidence>
<feature type="region of interest" description="Disordered" evidence="23">
    <location>
        <begin position="782"/>
        <end position="811"/>
    </location>
</feature>
<dbReference type="SUPFAM" id="SSF53335">
    <property type="entry name" value="S-adenosyl-L-methionine-dependent methyltransferases"/>
    <property type="match status" value="1"/>
</dbReference>
<evidence type="ECO:0000256" key="16">
    <source>
        <dbReference type="ARBA" id="ARBA00048763"/>
    </source>
</evidence>